<evidence type="ECO:0000259" key="7">
    <source>
        <dbReference type="PROSITE" id="PS50122"/>
    </source>
</evidence>
<dbReference type="InterPro" id="IPR000014">
    <property type="entry name" value="PAS"/>
</dbReference>
<dbReference type="SMART" id="SM00388">
    <property type="entry name" value="HisKA"/>
    <property type="match status" value="1"/>
</dbReference>
<evidence type="ECO:0000256" key="1">
    <source>
        <dbReference type="ARBA" id="ARBA00000085"/>
    </source>
</evidence>
<dbReference type="Gene3D" id="3.40.50.180">
    <property type="entry name" value="Methylesterase CheB, C-terminal domain"/>
    <property type="match status" value="1"/>
</dbReference>
<evidence type="ECO:0000256" key="2">
    <source>
        <dbReference type="ARBA" id="ARBA00012438"/>
    </source>
</evidence>
<dbReference type="NCBIfam" id="TIGR00229">
    <property type="entry name" value="sensory_box"/>
    <property type="match status" value="1"/>
</dbReference>
<dbReference type="InterPro" id="IPR000700">
    <property type="entry name" value="PAS-assoc_C"/>
</dbReference>
<dbReference type="Pfam" id="PF01739">
    <property type="entry name" value="CheR"/>
    <property type="match status" value="1"/>
</dbReference>
<name>A0A0R0D6R6_9GAMM</name>
<evidence type="ECO:0000259" key="5">
    <source>
        <dbReference type="PROSITE" id="PS50109"/>
    </source>
</evidence>
<dbReference type="AlphaFoldDB" id="A0A0R0D6R6"/>
<dbReference type="InterPro" id="IPR003661">
    <property type="entry name" value="HisK_dim/P_dom"/>
</dbReference>
<evidence type="ECO:0000256" key="3">
    <source>
        <dbReference type="PROSITE-ProRule" id="PRU00050"/>
    </source>
</evidence>
<dbReference type="Proteomes" id="UP000050956">
    <property type="component" value="Unassembled WGS sequence"/>
</dbReference>
<dbReference type="PRINTS" id="PR00996">
    <property type="entry name" value="CHERMTFRASE"/>
</dbReference>
<dbReference type="SUPFAM" id="SSF47384">
    <property type="entry name" value="Homodimeric domain of signal transducing histidine kinase"/>
    <property type="match status" value="1"/>
</dbReference>
<proteinExistence type="predicted"/>
<keyword evidence="3" id="KW-0145">Chemotaxis</keyword>
<dbReference type="GO" id="GO:0000156">
    <property type="term" value="F:phosphorelay response regulator activity"/>
    <property type="evidence" value="ECO:0007669"/>
    <property type="project" value="InterPro"/>
</dbReference>
<dbReference type="Gene3D" id="1.10.287.130">
    <property type="match status" value="1"/>
</dbReference>
<dbReference type="PROSITE" id="PS50109">
    <property type="entry name" value="HIS_KIN"/>
    <property type="match status" value="1"/>
</dbReference>
<dbReference type="Pfam" id="PF03705">
    <property type="entry name" value="CheR_N"/>
    <property type="match status" value="1"/>
</dbReference>
<keyword evidence="10" id="KW-1185">Reference proteome</keyword>
<accession>A0A0R0D6R6</accession>
<feature type="domain" description="PAC" evidence="6">
    <location>
        <begin position="938"/>
        <end position="989"/>
    </location>
</feature>
<dbReference type="Pfam" id="PF00512">
    <property type="entry name" value="HisKA"/>
    <property type="match status" value="1"/>
</dbReference>
<dbReference type="InterPro" id="IPR022642">
    <property type="entry name" value="CheR_C"/>
</dbReference>
<dbReference type="STRING" id="336566.ABB30_07360"/>
<dbReference type="SMART" id="SM00138">
    <property type="entry name" value="MeTrc"/>
    <property type="match status" value="1"/>
</dbReference>
<feature type="coiled-coil region" evidence="4">
    <location>
        <begin position="669"/>
        <end position="749"/>
    </location>
</feature>
<comment type="catalytic activity">
    <reaction evidence="1">
        <text>ATP + protein L-histidine = ADP + protein N-phospho-L-histidine.</text>
        <dbReference type="EC" id="2.7.13.3"/>
    </reaction>
</comment>
<dbReference type="SUPFAM" id="SSF55874">
    <property type="entry name" value="ATPase domain of HSP90 chaperone/DNA topoisomerase II/histidine kinase"/>
    <property type="match status" value="1"/>
</dbReference>
<keyword evidence="3" id="KW-0378">Hydrolase</keyword>
<dbReference type="GO" id="GO:0008757">
    <property type="term" value="F:S-adenosylmethionine-dependent methyltransferase activity"/>
    <property type="evidence" value="ECO:0007669"/>
    <property type="project" value="InterPro"/>
</dbReference>
<dbReference type="SMART" id="SM00387">
    <property type="entry name" value="HATPase_c"/>
    <property type="match status" value="1"/>
</dbReference>
<dbReference type="CDD" id="cd00082">
    <property type="entry name" value="HisKA"/>
    <property type="match status" value="1"/>
</dbReference>
<dbReference type="EC" id="2.7.13.3" evidence="2"/>
<dbReference type="InterPro" id="IPR000673">
    <property type="entry name" value="Sig_transdc_resp-reg_Me-estase"/>
</dbReference>
<dbReference type="GO" id="GO:0008984">
    <property type="term" value="F:protein-glutamate methylesterase activity"/>
    <property type="evidence" value="ECO:0007669"/>
    <property type="project" value="InterPro"/>
</dbReference>
<feature type="active site" evidence="3">
    <location>
        <position position="9"/>
    </location>
</feature>
<dbReference type="InterPro" id="IPR003594">
    <property type="entry name" value="HATPase_dom"/>
</dbReference>
<dbReference type="Gene3D" id="3.40.50.150">
    <property type="entry name" value="Vaccinia Virus protein VP39"/>
    <property type="match status" value="1"/>
</dbReference>
<feature type="domain" description="Histidine kinase" evidence="5">
    <location>
        <begin position="1009"/>
        <end position="1225"/>
    </location>
</feature>
<dbReference type="EMBL" id="LDJM01000018">
    <property type="protein sequence ID" value="KRG77317.1"/>
    <property type="molecule type" value="Genomic_DNA"/>
</dbReference>
<feature type="active site" evidence="3">
    <location>
        <position position="129"/>
    </location>
</feature>
<dbReference type="GO" id="GO:0000155">
    <property type="term" value="F:phosphorelay sensor kinase activity"/>
    <property type="evidence" value="ECO:0007669"/>
    <property type="project" value="InterPro"/>
</dbReference>
<evidence type="ECO:0000259" key="6">
    <source>
        <dbReference type="PROSITE" id="PS50113"/>
    </source>
</evidence>
<dbReference type="SUPFAM" id="SSF47757">
    <property type="entry name" value="Chemotaxis receptor methyltransferase CheR, N-terminal domain"/>
    <property type="match status" value="1"/>
</dbReference>
<evidence type="ECO:0000256" key="4">
    <source>
        <dbReference type="SAM" id="Coils"/>
    </source>
</evidence>
<dbReference type="InterPro" id="IPR005467">
    <property type="entry name" value="His_kinase_dom"/>
</dbReference>
<dbReference type="GO" id="GO:0006935">
    <property type="term" value="P:chemotaxis"/>
    <property type="evidence" value="ECO:0007669"/>
    <property type="project" value="UniProtKB-UniRule"/>
</dbReference>
<dbReference type="InterPro" id="IPR050903">
    <property type="entry name" value="Bact_Chemotaxis_MeTrfase"/>
</dbReference>
<evidence type="ECO:0000313" key="10">
    <source>
        <dbReference type="Proteomes" id="UP000050956"/>
    </source>
</evidence>
<dbReference type="PANTHER" id="PTHR24422">
    <property type="entry name" value="CHEMOTAXIS PROTEIN METHYLTRANSFERASE"/>
    <property type="match status" value="1"/>
</dbReference>
<dbReference type="PATRIC" id="fig|336566.3.peg.815"/>
<dbReference type="PROSITE" id="PS50122">
    <property type="entry name" value="CHEB"/>
    <property type="match status" value="1"/>
</dbReference>
<dbReference type="Pfam" id="PF13596">
    <property type="entry name" value="PAS_10"/>
    <property type="match status" value="1"/>
</dbReference>
<sequence length="1229" mass="137290">MPLVVIAASAGGLGPISEILDAYPGDLGVATVVIQHLSPAYRSELVSLLQSHTSQPVHELHDGLELKTHNIHVIQPGTQIMLDGHTVKSITRDESERPYFTIDVFLESLTRRADPIDTCVVLLSGTGSDGTAGCRAVHEHGGYVLVQQLSDAKFDGMPLSVINAGCYDEVQPPRLIPARIAAWLDNGMCKPATPDGYLDTDPLTLLYTERDSQPGNDINPYAGIFELMRANFDLDLNAYKIGTIDRRITQCMRRLGLTTIDQYHQILRQGGHELRALFTDLMIGVTSFFRNPQVFELLESKILPDLLERNGSEPLKIWVCACSTGEEAYSLAMLLQKLVEQTDAAQEYRIYATDLNPDAIRRAAEGIYEYSTLQPFINRFELQGFVNASEDFGRLRVVSEIRSKIIFSVQNVLKHSPLHALDLVLCRNMLIYLRPEAQRKVISNFHFGLKESGVLVLGESEGPAGLEPYFAEVDTRLKMFAKRAGVHLSASDRWQLNRSIAMPPAHRQAAIQREPDQMTVARGAFEAAFATVAGNSLIVRADGEVQYFTGHTGEIFSRAIPGRPGLNLHTHLPDPQLQALLQLGLAETLDSDTPIQWDYPYRNQDSKLAFDQLRFSRLPTAFEREPSVLVQMLADDRNRQAHDLHPGPLRHARDVLSVLQSGTGGLGRLARLEQENAQLRQIVSESVQDKETFHEELQSANEELLSSNEELQSTNEELQSVNEELHSVNAELEEKIRQLTDANNDITNLLTSTDVALIFLDERLCIRRYTEASRRYFPLGMQDIGRPIQDLATNLAGLDISSLGRNVLSDAGIQRHDVHLREQQWLQVVFFPYYNHEGQVRGVVMTIYDISHTRQLLQVEQQNRLHRDLVEGVLNIGYLNIPDTREQALLLDDNLQQLFGISEGQSIGLEDILARIHNQDLEQARSVLGMDPRSKERHTAEFRLRDGQGRYHWMLCNAASNPSSQGERGLIAMLLDIDDRKRASIQNHEHEISTIHANRIFNIGMLVSGVAHELNNPLSALRLGTEQLQAQARNSPPDASRVARIAKAQADAVTRMDRIISSLLRFARKDEDTTMKVVHVDTLIQDTVQLTRAMASENNVDVTYDAVPDQLTLLGHPLELAQALVNLVSNGIQHVANLPRPRWVNIQVEIHQGDYMFRVSDSGLTSAIEHPERLFTPFYTTKDVGHGTGLGLPLSLGIAEAHAGSLSLDSNAKHTTFVMKIPSRPVNKN</sequence>
<dbReference type="GO" id="GO:0005737">
    <property type="term" value="C:cytoplasm"/>
    <property type="evidence" value="ECO:0007669"/>
    <property type="project" value="InterPro"/>
</dbReference>
<dbReference type="InterPro" id="IPR036890">
    <property type="entry name" value="HATPase_C_sf"/>
</dbReference>
<dbReference type="Gene3D" id="3.30.565.10">
    <property type="entry name" value="Histidine kinase-like ATPase, C-terminal domain"/>
    <property type="match status" value="1"/>
</dbReference>
<protein>
    <recommendedName>
        <fullName evidence="2">histidine kinase</fullName>
        <ecNumber evidence="2">2.7.13.3</ecNumber>
    </recommendedName>
</protein>
<dbReference type="InterPro" id="IPR013655">
    <property type="entry name" value="PAS_fold_3"/>
</dbReference>
<dbReference type="SUPFAM" id="SSF52738">
    <property type="entry name" value="Methylesterase CheB, C-terminal domain"/>
    <property type="match status" value="1"/>
</dbReference>
<dbReference type="SUPFAM" id="SSF55785">
    <property type="entry name" value="PYP-like sensor domain (PAS domain)"/>
    <property type="match status" value="2"/>
</dbReference>
<dbReference type="InterPro" id="IPR029063">
    <property type="entry name" value="SAM-dependent_MTases_sf"/>
</dbReference>
<organism evidence="9 10">
    <name type="scientific">Stenotrophomonas ginsengisoli</name>
    <dbReference type="NCBI Taxonomy" id="336566"/>
    <lineage>
        <taxon>Bacteria</taxon>
        <taxon>Pseudomonadati</taxon>
        <taxon>Pseudomonadota</taxon>
        <taxon>Gammaproteobacteria</taxon>
        <taxon>Lysobacterales</taxon>
        <taxon>Lysobacteraceae</taxon>
        <taxon>Stenotrophomonas</taxon>
    </lineage>
</organism>
<dbReference type="CDD" id="cd16434">
    <property type="entry name" value="CheB-CheR_fusion"/>
    <property type="match status" value="1"/>
</dbReference>
<evidence type="ECO:0000259" key="8">
    <source>
        <dbReference type="PROSITE" id="PS50123"/>
    </source>
</evidence>
<comment type="caution">
    <text evidence="9">The sequence shown here is derived from an EMBL/GenBank/DDBJ whole genome shotgun (WGS) entry which is preliminary data.</text>
</comment>
<dbReference type="SUPFAM" id="SSF53335">
    <property type="entry name" value="S-adenosyl-L-methionine-dependent methyltransferases"/>
    <property type="match status" value="1"/>
</dbReference>
<dbReference type="InterPro" id="IPR000780">
    <property type="entry name" value="CheR_MeTrfase"/>
</dbReference>
<dbReference type="PANTHER" id="PTHR24422:SF10">
    <property type="entry name" value="CHEMOTAXIS PROTEIN METHYLTRANSFERASE 2"/>
    <property type="match status" value="1"/>
</dbReference>
<reference evidence="9 10" key="1">
    <citation type="submission" date="2015-05" db="EMBL/GenBank/DDBJ databases">
        <title>Genome sequencing and analysis of members of genus Stenotrophomonas.</title>
        <authorList>
            <person name="Patil P.P."/>
            <person name="Midha S."/>
            <person name="Patil P.B."/>
        </authorList>
    </citation>
    <scope>NUCLEOTIDE SEQUENCE [LARGE SCALE GENOMIC DNA]</scope>
    <source>
        <strain evidence="9 10">DSM 24757</strain>
    </source>
</reference>
<evidence type="ECO:0000313" key="9">
    <source>
        <dbReference type="EMBL" id="KRG77317.1"/>
    </source>
</evidence>
<dbReference type="InterPro" id="IPR035909">
    <property type="entry name" value="CheB_C"/>
</dbReference>
<feature type="active site" evidence="3">
    <location>
        <position position="36"/>
    </location>
</feature>
<dbReference type="Pfam" id="PF02518">
    <property type="entry name" value="HATPase_c"/>
    <property type="match status" value="1"/>
</dbReference>
<dbReference type="Pfam" id="PF08447">
    <property type="entry name" value="PAS_3"/>
    <property type="match status" value="1"/>
</dbReference>
<dbReference type="Gene3D" id="3.30.450.20">
    <property type="entry name" value="PAS domain"/>
    <property type="match status" value="2"/>
</dbReference>
<dbReference type="PROSITE" id="PS50123">
    <property type="entry name" value="CHER"/>
    <property type="match status" value="1"/>
</dbReference>
<dbReference type="InterPro" id="IPR035965">
    <property type="entry name" value="PAS-like_dom_sf"/>
</dbReference>
<dbReference type="Pfam" id="PF01339">
    <property type="entry name" value="CheB_methylest"/>
    <property type="match status" value="1"/>
</dbReference>
<keyword evidence="4" id="KW-0175">Coiled coil</keyword>
<feature type="domain" description="CheR-type methyltransferase" evidence="8">
    <location>
        <begin position="226"/>
        <end position="483"/>
    </location>
</feature>
<dbReference type="InterPro" id="IPR022641">
    <property type="entry name" value="CheR_N"/>
</dbReference>
<gene>
    <name evidence="9" type="ORF">ABB30_07360</name>
</gene>
<dbReference type="InterPro" id="IPR036097">
    <property type="entry name" value="HisK_dim/P_sf"/>
</dbReference>
<dbReference type="PROSITE" id="PS50113">
    <property type="entry name" value="PAC"/>
    <property type="match status" value="1"/>
</dbReference>
<feature type="domain" description="CheB-type methylesterase" evidence="7">
    <location>
        <begin position="1"/>
        <end position="187"/>
    </location>
</feature>